<keyword evidence="3" id="KW-1185">Reference proteome</keyword>
<gene>
    <name evidence="2" type="ORF">ACIPEN_05640</name>
</gene>
<dbReference type="InterPro" id="IPR011049">
    <property type="entry name" value="Serralysin-like_metalloprot_C"/>
</dbReference>
<dbReference type="InterPro" id="IPR001343">
    <property type="entry name" value="Hemolysn_Ca-bd"/>
</dbReference>
<evidence type="ECO:0000313" key="2">
    <source>
        <dbReference type="EMBL" id="MFJ3045294.1"/>
    </source>
</evidence>
<name>A0ABW8EWS8_9BURK</name>
<accession>A0ABW8EWS8</accession>
<dbReference type="EMBL" id="JBIUZV010000002">
    <property type="protein sequence ID" value="MFJ3045294.1"/>
    <property type="molecule type" value="Genomic_DNA"/>
</dbReference>
<dbReference type="Gene3D" id="2.150.10.10">
    <property type="entry name" value="Serralysin-like metalloprotease, C-terminal"/>
    <property type="match status" value="16"/>
</dbReference>
<proteinExistence type="predicted"/>
<dbReference type="RefSeq" id="WP_402698777.1">
    <property type="nucleotide sequence ID" value="NZ_JBIUZV010000002.1"/>
</dbReference>
<feature type="region of interest" description="Disordered" evidence="1">
    <location>
        <begin position="185"/>
        <end position="220"/>
    </location>
</feature>
<sequence>MATANSSAANSAEKITGPVRVVMPDQAGSFQINTPRGAVQKVQVVDVDMVLHMADGSKVVLAGGAMEAMDDKSKVRFSDTSADTGRLLDTVGKIPLQPNDQSRVLNSDPIASADHTATTDAIGPGQTHVATDRSSAAVSDPVSQLAKIISDNSHSVTNGAQNLSVPTQPTAGDASSTNVAAALVASQSSNDAASKPSETQLPPERPGTVPSTHVTGPNAPSLSVNLVNLTTQVQVGDVLYGSGGTPLSATDGSNAVQFAPQVITAGSDVHTIYASGNNSNTFVKVFNVTVSGDVTVTKLTVSGVPADVTILNGTNLGGGVYQISVDPSQKVFNLQFQYGTVVADPNTPAVHESFQLSFVTTLATSDGVLTLTENRYVAIKDATSSADLTYLDPTTGNNVLILPAQGVPHEVHAGDGGVTIYGSNANDALYGGAGNDTLYGGAGSSSFFQGNGGADIIVGSATGNNTASYAGSSTGVKVDLTTGIGTGGDAEGDRLTNIQNLVGSSHDDIFVANNQANKFDGGSGGSNTVSYEHSASGVTVDLVNNKGTGGDAEGDTYTNIQNVIGSTGNDTFIANAAANHFTGNGGSDTVSYAASTTGVTVNLKLGVGQNGYAAGDIYTGIQNFIGSAYDDVFIGNADINNFDGGAGGNDTVSYAGSSAGVVVNLVTGRGSNGDAAGDTYTRIQNVIGGNGNDVFVVGLDSKNFDGGGGTLNTVDYSGSSSAITANMLTNTVTRSFEPVNQLTNIQKIVGSSYSDTFIGGSGADIFDGGLAGSDTVDYSAGGSVTVDLYNGTGSGGNAQGDTLIHIQNVIGSSAGGNTFYASADANHFDGNSTSGNTVNYSHATGGVVIDLTNSRDNTLAQNYATGDTFTNIQNVVGSVYDDLIVATSQVNAIDGGLGNNTVSYEQSTGAVKIDLATGQGSLGDAAGDTYVRIQNAIGGAGDDIFVASNVANRFDGGAGSNTVSYEHSSSSVKINLATGQGSQGDAEGDTYVNIQNAIGGSADDTIVASAAVNAIDGGAGNNTVSYENSTAGVKVDLFLGKGFNNDAQGDTYTNIQNATGGSGDDIFVGNGVTNSFDGGSGNNTVSYEHSTGDVTINLATGAGSGGDAQGDRYYNIQNAIGGAGNDTIIASAAINAIDGGLGNNTVSYANSAGSVKVNLATSKGLLGDALGDTYVNIQNVIGGAGDDILVGNGDINIINGGGGSNNTVSYESSTGAVRVDLGNRVGTLGDAAGDTYINIQNVTGGAGDDIFVANNVANKFDGGAGSNTVSYENSAAAVKVNLATGQGTLGDAAGDTYVRIQNVIGGAGDDILVGNGDINIINGGGGSNNTVSYESSTGAVRVDLGNRVGTLGDAAGDTYINIQNVTGGAGDDIFVASNVANKFDGGAGNNTVSYENSAAGVKVNLATGKGTLGDAQGDTYTNIQNAIGGAGDDIFVGNSASNAFDGGGGTNTVSYENSTGAVTVNLATGKGTVGDAAGDTYVRIQNVIGGAGDDLIVASADINVIDGGAGNNTVSYQNSTAGVKINLATGKGTGGDAEGDTYLNIQNATGGAGNDIFVGNGVVNKFDGGGGINTVSYENSTAAVTVNLATGKGTQGDAAGDTYVNIQNAIGGAGDDLFFASSAANAFDGGAGSNTVSYASTTGSVTVDLSTAGAVGGGSAAGDTYANIQNVIGTSAADILTGYGVVGVKSVLTGGAGGDTLTGVAANSAYTWASYAGSSQGVVIDLVTGAGSTNSNGGGSGVGDAAGDSLSNIDNLVGSSFSDIFIANSKVNIFDGGGGGLDTVSYAKSDVAVTVDLSGQTYATGLNGYAAGDKYINIANVIGSSGNDTLIGSATASRSEVTGGAGADNLFAAGSNVANTYASYATSSSPVTIDFINKVGHGGDAEGDMLNNIVNAIGSNGNDLFIASSAANKIEGGLGSDTVSYAFDTVGVSVDLYTGKGSGGWAAGDTYLSIENAIGGSGNDVFYASADSNNFDGGGGNNTVNYSHSTYGVVVDLVNNVGGDMDSSHQSLANGDTYTRIQNVVGSASNDLFYANSDANIFTGGGGNDTVSYAKSGGGNIIANLVSHMGSGGIDSNGDQYYGIANLVGSGAAGVTNTLTGDNGSNILTATGSNTTNYFYGDGNTATTTNQTDTFNAQAGGSNYLVGGSGANIFNVSANGTSGVSNLALAEGHGTSTTLHFEGLGSKLDLSTFSHRTSNINTLDVSTSTNANLLVSYDDVQHMGVNNILTIKMTATESIQINTATPQYYLIFGNGDYVFYNDANHSTEVARIHVVLA</sequence>
<evidence type="ECO:0000313" key="3">
    <source>
        <dbReference type="Proteomes" id="UP001617427"/>
    </source>
</evidence>
<dbReference type="Pfam" id="PF00353">
    <property type="entry name" value="HemolysinCabind"/>
    <property type="match status" value="15"/>
</dbReference>
<dbReference type="PRINTS" id="PR00313">
    <property type="entry name" value="CABNDNGRPT"/>
</dbReference>
<dbReference type="Proteomes" id="UP001617427">
    <property type="component" value="Unassembled WGS sequence"/>
</dbReference>
<feature type="region of interest" description="Disordered" evidence="1">
    <location>
        <begin position="115"/>
        <end position="137"/>
    </location>
</feature>
<reference evidence="2 3" key="1">
    <citation type="submission" date="2024-10" db="EMBL/GenBank/DDBJ databases">
        <title>The Natural Products Discovery Center: Release of the First 8490 Sequenced Strains for Exploring Actinobacteria Biosynthetic Diversity.</title>
        <authorList>
            <person name="Kalkreuter E."/>
            <person name="Kautsar S.A."/>
            <person name="Yang D."/>
            <person name="Bader C.D."/>
            <person name="Teijaro C.N."/>
            <person name="Fluegel L."/>
            <person name="Davis C.M."/>
            <person name="Simpson J.R."/>
            <person name="Lauterbach L."/>
            <person name="Steele A.D."/>
            <person name="Gui C."/>
            <person name="Meng S."/>
            <person name="Li G."/>
            <person name="Viehrig K."/>
            <person name="Ye F."/>
            <person name="Su P."/>
            <person name="Kiefer A.F."/>
            <person name="Nichols A."/>
            <person name="Cepeda A.J."/>
            <person name="Yan W."/>
            <person name="Fan B."/>
            <person name="Jiang Y."/>
            <person name="Adhikari A."/>
            <person name="Zheng C.-J."/>
            <person name="Schuster L."/>
            <person name="Cowan T.M."/>
            <person name="Smanski M.J."/>
            <person name="Chevrette M.G."/>
            <person name="De Carvalho L.P.S."/>
            <person name="Shen B."/>
        </authorList>
    </citation>
    <scope>NUCLEOTIDE SEQUENCE [LARGE SCALE GENOMIC DNA]</scope>
    <source>
        <strain evidence="2 3">NPDC087045</strain>
    </source>
</reference>
<dbReference type="SUPFAM" id="SSF51120">
    <property type="entry name" value="beta-Roll"/>
    <property type="match status" value="9"/>
</dbReference>
<feature type="compositionally biased region" description="Polar residues" evidence="1">
    <location>
        <begin position="185"/>
        <end position="200"/>
    </location>
</feature>
<organism evidence="2 3">
    <name type="scientific">Herbaspirillum chlorophenolicum</name>
    <dbReference type="NCBI Taxonomy" id="211589"/>
    <lineage>
        <taxon>Bacteria</taxon>
        <taxon>Pseudomonadati</taxon>
        <taxon>Pseudomonadota</taxon>
        <taxon>Betaproteobacteria</taxon>
        <taxon>Burkholderiales</taxon>
        <taxon>Oxalobacteraceae</taxon>
        <taxon>Herbaspirillum</taxon>
    </lineage>
</organism>
<comment type="caution">
    <text evidence="2">The sequence shown here is derived from an EMBL/GenBank/DDBJ whole genome shotgun (WGS) entry which is preliminary data.</text>
</comment>
<protein>
    <submittedName>
        <fullName evidence="2">Calcium-binding protein</fullName>
    </submittedName>
</protein>
<feature type="compositionally biased region" description="Polar residues" evidence="1">
    <location>
        <begin position="128"/>
        <end position="137"/>
    </location>
</feature>
<evidence type="ECO:0000256" key="1">
    <source>
        <dbReference type="SAM" id="MobiDB-lite"/>
    </source>
</evidence>
<feature type="compositionally biased region" description="Polar residues" evidence="1">
    <location>
        <begin position="209"/>
        <end position="220"/>
    </location>
</feature>